<dbReference type="Proteomes" id="UP001139971">
    <property type="component" value="Unassembled WGS sequence"/>
</dbReference>
<dbReference type="EMBL" id="JAOVZO020000014">
    <property type="protein sequence ID" value="MDC8012780.1"/>
    <property type="molecule type" value="Genomic_DNA"/>
</dbReference>
<protein>
    <submittedName>
        <fullName evidence="2">Uncharacterized protein</fullName>
    </submittedName>
</protein>
<organism evidence="2 3">
    <name type="scientific">Tahibacter soli</name>
    <dbReference type="NCBI Taxonomy" id="2983605"/>
    <lineage>
        <taxon>Bacteria</taxon>
        <taxon>Pseudomonadati</taxon>
        <taxon>Pseudomonadota</taxon>
        <taxon>Gammaproteobacteria</taxon>
        <taxon>Lysobacterales</taxon>
        <taxon>Rhodanobacteraceae</taxon>
        <taxon>Tahibacter</taxon>
    </lineage>
</organism>
<reference evidence="2" key="1">
    <citation type="submission" date="2023-02" db="EMBL/GenBank/DDBJ databases">
        <title>Tahibacter soli sp. nov. isolated from soil.</title>
        <authorList>
            <person name="Baek J.H."/>
            <person name="Lee J.K."/>
            <person name="Choi D.G."/>
            <person name="Jeon C.O."/>
        </authorList>
    </citation>
    <scope>NUCLEOTIDE SEQUENCE</scope>
    <source>
        <strain evidence="2">BL</strain>
    </source>
</reference>
<keyword evidence="1" id="KW-0732">Signal</keyword>
<evidence type="ECO:0000313" key="3">
    <source>
        <dbReference type="Proteomes" id="UP001139971"/>
    </source>
</evidence>
<evidence type="ECO:0000256" key="1">
    <source>
        <dbReference type="SAM" id="SignalP"/>
    </source>
</evidence>
<name>A0A9X4BGH5_9GAMM</name>
<dbReference type="AlphaFoldDB" id="A0A9X4BGH5"/>
<proteinExistence type="predicted"/>
<comment type="caution">
    <text evidence="2">The sequence shown here is derived from an EMBL/GenBank/DDBJ whole genome shotgun (WGS) entry which is preliminary data.</text>
</comment>
<accession>A0A9X4BGH5</accession>
<evidence type="ECO:0000313" key="2">
    <source>
        <dbReference type="EMBL" id="MDC8012780.1"/>
    </source>
</evidence>
<sequence length="105" mass="11249">MNIHRKRDRSRSRRGAFALVALFTALFVLPSSDGNAGTSTYSIDIHRVSAGGGSLSNACYRLNGSVGQPAPGYSDSATFSVNAGFWPAVAVDRPDQLFFSSMERC</sequence>
<dbReference type="RefSeq" id="WP_272841907.1">
    <property type="nucleotide sequence ID" value="NZ_JAOVZO020000014.1"/>
</dbReference>
<gene>
    <name evidence="2" type="ORF">OD750_009495</name>
</gene>
<feature type="signal peptide" evidence="1">
    <location>
        <begin position="1"/>
        <end position="36"/>
    </location>
</feature>
<keyword evidence="3" id="KW-1185">Reference proteome</keyword>
<feature type="chain" id="PRO_5040725554" evidence="1">
    <location>
        <begin position="37"/>
        <end position="105"/>
    </location>
</feature>